<keyword evidence="3" id="KW-1185">Reference proteome</keyword>
<keyword evidence="1" id="KW-0812">Transmembrane</keyword>
<name>K9ZJ92_ANACC</name>
<evidence type="ECO:0000313" key="3">
    <source>
        <dbReference type="Proteomes" id="UP000010474"/>
    </source>
</evidence>
<keyword evidence="1" id="KW-1133">Transmembrane helix</keyword>
<evidence type="ECO:0000256" key="1">
    <source>
        <dbReference type="SAM" id="Phobius"/>
    </source>
</evidence>
<evidence type="ECO:0000313" key="2">
    <source>
        <dbReference type="EMBL" id="AFZ59261.1"/>
    </source>
</evidence>
<keyword evidence="1" id="KW-0472">Membrane</keyword>
<dbReference type="HOGENOM" id="CLU_2257837_0_0_3"/>
<sequence length="103" mass="11828">MGRWKKLITVYLLFPNLRIIKMSVRLSQTLNYLGLDIKSTRWMAQVLVIAIAYHLSSWMVINRIPMSLYGSPVWPAAGLAVGFLLIWGRSRWLGIFPAILILK</sequence>
<accession>K9ZJ92</accession>
<reference evidence="3" key="1">
    <citation type="journal article" date="2013" name="Proc. Natl. Acad. Sci. U.S.A.">
        <title>Improving the coverage of the cyanobacterial phylum using diversity-driven genome sequencing.</title>
        <authorList>
            <person name="Shih P.M."/>
            <person name="Wu D."/>
            <person name="Latifi A."/>
            <person name="Axen S.D."/>
            <person name="Fewer D.P."/>
            <person name="Talla E."/>
            <person name="Calteau A."/>
            <person name="Cai F."/>
            <person name="Tandeau de Marsac N."/>
            <person name="Rippka R."/>
            <person name="Herdman M."/>
            <person name="Sivonen K."/>
            <person name="Coursin T."/>
            <person name="Laurent T."/>
            <person name="Goodwin L."/>
            <person name="Nolan M."/>
            <person name="Davenport K.W."/>
            <person name="Han C.S."/>
            <person name="Rubin E.M."/>
            <person name="Eisen J.A."/>
            <person name="Woyke T."/>
            <person name="Gugger M."/>
            <person name="Kerfeld C.A."/>
        </authorList>
    </citation>
    <scope>NUCLEOTIDE SEQUENCE [LARGE SCALE GENOMIC DNA]</scope>
    <source>
        <strain evidence="3">ATCC 27899 / PCC 7122</strain>
    </source>
</reference>
<gene>
    <name evidence="2" type="ordered locus">Anacy_3889</name>
</gene>
<dbReference type="Proteomes" id="UP000010474">
    <property type="component" value="Chromosome"/>
</dbReference>
<dbReference type="EMBL" id="CP003659">
    <property type="protein sequence ID" value="AFZ59261.1"/>
    <property type="molecule type" value="Genomic_DNA"/>
</dbReference>
<feature type="transmembrane region" description="Helical" evidence="1">
    <location>
        <begin position="68"/>
        <end position="87"/>
    </location>
</feature>
<organism evidence="2 3">
    <name type="scientific">Anabaena cylindrica (strain ATCC 27899 / PCC 7122)</name>
    <dbReference type="NCBI Taxonomy" id="272123"/>
    <lineage>
        <taxon>Bacteria</taxon>
        <taxon>Bacillati</taxon>
        <taxon>Cyanobacteriota</taxon>
        <taxon>Cyanophyceae</taxon>
        <taxon>Nostocales</taxon>
        <taxon>Nostocaceae</taxon>
        <taxon>Anabaena</taxon>
    </lineage>
</organism>
<proteinExistence type="predicted"/>
<dbReference type="PATRIC" id="fig|272123.3.peg.4227"/>
<protein>
    <submittedName>
        <fullName evidence="2">Uncharacterized protein</fullName>
    </submittedName>
</protein>
<dbReference type="KEGG" id="acy:Anacy_3889"/>
<feature type="transmembrane region" description="Helical" evidence="1">
    <location>
        <begin position="42"/>
        <end position="61"/>
    </location>
</feature>
<dbReference type="eggNOG" id="COG3447">
    <property type="taxonomic scope" value="Bacteria"/>
</dbReference>
<dbReference type="AlphaFoldDB" id="K9ZJ92"/>